<proteinExistence type="predicted"/>
<organism evidence="1 2">
    <name type="scientific">Pectinatus cerevisiiphilus</name>
    <dbReference type="NCBI Taxonomy" id="86956"/>
    <lineage>
        <taxon>Bacteria</taxon>
        <taxon>Bacillati</taxon>
        <taxon>Bacillota</taxon>
        <taxon>Negativicutes</taxon>
        <taxon>Selenomonadales</taxon>
        <taxon>Selenomonadaceae</taxon>
        <taxon>Pectinatus</taxon>
    </lineage>
</organism>
<sequence length="292" mass="33607">MIFFKRIFLALILVLLVQCGVYYYIDQVMLTTTANFHISEDNSPQSITPAEGEQVFYSYDKKFAAKVGNDQVSIYNMEDKSKEPQNIDLGSYKPSFFEWMPDRNLAILALYGKNPKTKEYEVYIRQYNPLMPDNKTETELKDVPNDSKVVDVAYSTATNVVYMKLQVAEDKFRIYRTDANYDTRRISVQAEKIGRIAVFADKDIFLYDNLKSGEVYMFDGGNGSWRVISPPGRFRLVGVENENIFIAKYDKKDNNAVLATYQGKLGIGFEKTLAYEKPEDFSNITLDKIQKL</sequence>
<dbReference type="EMBL" id="SMAA01000020">
    <property type="protein sequence ID" value="TCS76766.1"/>
    <property type="molecule type" value="Genomic_DNA"/>
</dbReference>
<dbReference type="AlphaFoldDB" id="A0A4R3K2U4"/>
<reference evidence="1 2" key="1">
    <citation type="submission" date="2019-03" db="EMBL/GenBank/DDBJ databases">
        <title>Genomic Encyclopedia of Type Strains, Phase IV (KMG-IV): sequencing the most valuable type-strain genomes for metagenomic binning, comparative biology and taxonomic classification.</title>
        <authorList>
            <person name="Goeker M."/>
        </authorList>
    </citation>
    <scope>NUCLEOTIDE SEQUENCE [LARGE SCALE GENOMIC DNA]</scope>
    <source>
        <strain evidence="1 2">DSM 20467</strain>
    </source>
</reference>
<keyword evidence="2" id="KW-1185">Reference proteome</keyword>
<evidence type="ECO:0000313" key="1">
    <source>
        <dbReference type="EMBL" id="TCS76766.1"/>
    </source>
</evidence>
<dbReference type="OrthoDB" id="1630871at2"/>
<dbReference type="Proteomes" id="UP000295188">
    <property type="component" value="Unassembled WGS sequence"/>
</dbReference>
<accession>A0A4R3K2U4</accession>
<comment type="caution">
    <text evidence="1">The sequence shown here is derived from an EMBL/GenBank/DDBJ whole genome shotgun (WGS) entry which is preliminary data.</text>
</comment>
<protein>
    <submittedName>
        <fullName evidence="1">Uncharacterized protein</fullName>
    </submittedName>
</protein>
<gene>
    <name evidence="1" type="ORF">EDC37_12011</name>
</gene>
<dbReference type="RefSeq" id="WP_132551221.1">
    <property type="nucleotide sequence ID" value="NZ_SMAA01000020.1"/>
</dbReference>
<dbReference type="SUPFAM" id="SSF82171">
    <property type="entry name" value="DPP6 N-terminal domain-like"/>
    <property type="match status" value="1"/>
</dbReference>
<evidence type="ECO:0000313" key="2">
    <source>
        <dbReference type="Proteomes" id="UP000295188"/>
    </source>
</evidence>
<name>A0A4R3K2U4_9FIRM</name>